<keyword evidence="3" id="KW-1185">Reference proteome</keyword>
<keyword evidence="1" id="KW-0812">Transmembrane</keyword>
<feature type="transmembrane region" description="Helical" evidence="1">
    <location>
        <begin position="28"/>
        <end position="46"/>
    </location>
</feature>
<evidence type="ECO:0000313" key="2">
    <source>
        <dbReference type="EMBL" id="QXI28105.1"/>
    </source>
</evidence>
<dbReference type="Proteomes" id="UP000634530">
    <property type="component" value="Chromosome"/>
</dbReference>
<dbReference type="EMBL" id="CP077093">
    <property type="protein sequence ID" value="QXI28105.1"/>
    <property type="molecule type" value="Genomic_DNA"/>
</dbReference>
<name>A0A9E6PL66_9PSED</name>
<keyword evidence="1" id="KW-1133">Transmembrane helix</keyword>
<reference evidence="2 3" key="1">
    <citation type="journal article" date="2020" name="Microorganisms">
        <title>Reliable Identification of Environmental Pseudomonas Isolates Using the rpoD Gene.</title>
        <authorList>
            <consortium name="The Broad Institute Genome Sequencing Platform"/>
            <person name="Girard L."/>
            <person name="Lood C."/>
            <person name="Rokni-Zadeh H."/>
            <person name="van Noort V."/>
            <person name="Lavigne R."/>
            <person name="De Mot R."/>
        </authorList>
    </citation>
    <scope>NUCLEOTIDE SEQUENCE [LARGE SCALE GENOMIC DNA]</scope>
    <source>
        <strain evidence="2 3">RW8P3</strain>
    </source>
</reference>
<dbReference type="Pfam" id="PF10741">
    <property type="entry name" value="T2SSM_b"/>
    <property type="match status" value="1"/>
</dbReference>
<accession>A0A9E6PL66</accession>
<reference evidence="2 3" key="2">
    <citation type="journal article" date="2021" name="Microorganisms">
        <title>The Ever-Expanding Pseudomonas Genus: Description of 43 New Species and Partition of the Pseudomonas putida Group.</title>
        <authorList>
            <person name="Girard L."/>
            <person name="Lood C."/>
            <person name="Hofte M."/>
            <person name="Vandamme P."/>
            <person name="Rokni-Zadeh H."/>
            <person name="van Noort V."/>
            <person name="Lavigne R."/>
            <person name="De Mot R."/>
        </authorList>
    </citation>
    <scope>NUCLEOTIDE SEQUENCE [LARGE SCALE GENOMIC DNA]</scope>
    <source>
        <strain evidence="2 3">RW8P3</strain>
    </source>
</reference>
<dbReference type="InterPro" id="IPR034756">
    <property type="entry name" value="T2SSM_b"/>
</dbReference>
<dbReference type="AlphaFoldDB" id="A0A9E6PL66"/>
<dbReference type="RefSeq" id="WP_186684450.1">
    <property type="nucleotide sequence ID" value="NZ_CP077093.1"/>
</dbReference>
<proteinExistence type="predicted"/>
<protein>
    <recommendedName>
        <fullName evidence="4">Type II secretion system (T2SS), protein M subtype b</fullName>
    </recommendedName>
</protein>
<dbReference type="KEGG" id="pvw:HU752_030210"/>
<evidence type="ECO:0000313" key="3">
    <source>
        <dbReference type="Proteomes" id="UP000634530"/>
    </source>
</evidence>
<evidence type="ECO:0000256" key="1">
    <source>
        <dbReference type="SAM" id="Phobius"/>
    </source>
</evidence>
<evidence type="ECO:0008006" key="4">
    <source>
        <dbReference type="Google" id="ProtNLM"/>
    </source>
</evidence>
<gene>
    <name evidence="2" type="ORF">HU752_030210</name>
</gene>
<keyword evidence="1" id="KW-0472">Membrane</keyword>
<sequence length="185" mass="20678">MQPTSRQSPRAEHLQALLRWHLARGQRLLGTWGILAMLLIIAALVIRQGLVVPALADSTLRLSQAQAGIAERPLDLHANEPQAVRSLPDSDSFEARLEPVLMALQHNGFAVLQTDFQYTSQTDEQTRRLALDIPLTGSYPALRKTLDELVRQPALRIDSLSLQRKDIDTAQLEIRLRLSLLAVLK</sequence>
<organism evidence="2 3">
    <name type="scientific">Pseudomonas vanderleydeniana</name>
    <dbReference type="NCBI Taxonomy" id="2745495"/>
    <lineage>
        <taxon>Bacteria</taxon>
        <taxon>Pseudomonadati</taxon>
        <taxon>Pseudomonadota</taxon>
        <taxon>Gammaproteobacteria</taxon>
        <taxon>Pseudomonadales</taxon>
        <taxon>Pseudomonadaceae</taxon>
        <taxon>Pseudomonas</taxon>
    </lineage>
</organism>